<dbReference type="PANTHER" id="PTHR30535">
    <property type="entry name" value="VITAMIN B12-BINDING PROTEIN"/>
    <property type="match status" value="1"/>
</dbReference>
<evidence type="ECO:0000256" key="3">
    <source>
        <dbReference type="ARBA" id="ARBA00022764"/>
    </source>
</evidence>
<sequence length="271" mass="30368" precursor="true">MTALALVLSLSPTLVSATPQRIISLAPHATELAFAAGLGGKLIAVSEFSDYPEQAKSIERVANYQGVKLERIISLKPDLILVWPAGNPMREVEKLEQFGFNLHYSTTKSLTDIADNIEALSEYADDPSIGQQAAEDFRQQLTNAKQRYTTDVAVSYFYQLSEKPIITVAQNNWPSVVFEFCGGENVFEKSPVPYPQVSIEQVIVRQPQAIFTSEHAIANGNMWDKWRQQLPAVGQGHLWSLTSDWLNRPTPRTLRAIEEVCEHLQHVRNSF</sequence>
<gene>
    <name evidence="5 7" type="primary">btuF</name>
    <name evidence="7" type="ORF">LNL84_03555</name>
</gene>
<feature type="chain" id="PRO_5041031586" description="Vitamin B12-binding protein" evidence="5">
    <location>
        <begin position="18"/>
        <end position="271"/>
    </location>
</feature>
<evidence type="ECO:0000313" key="8">
    <source>
        <dbReference type="Proteomes" id="UP001139488"/>
    </source>
</evidence>
<dbReference type="GO" id="GO:0031419">
    <property type="term" value="F:cobalamin binding"/>
    <property type="evidence" value="ECO:0007669"/>
    <property type="project" value="InterPro"/>
</dbReference>
<dbReference type="Proteomes" id="UP001139488">
    <property type="component" value="Unassembled WGS sequence"/>
</dbReference>
<evidence type="ECO:0000313" key="7">
    <source>
        <dbReference type="EMBL" id="MCJ2375903.1"/>
    </source>
</evidence>
<keyword evidence="8" id="KW-1185">Reference proteome</keyword>
<dbReference type="EMBL" id="JAJNNZ010000002">
    <property type="protein sequence ID" value="MCJ2375903.1"/>
    <property type="molecule type" value="Genomic_DNA"/>
</dbReference>
<reference evidence="7" key="1">
    <citation type="submission" date="2021-11" db="EMBL/GenBank/DDBJ databases">
        <title>Vibrio ZSDE26 sp. nov. and Vibrio ZSDZ34 sp. nov., isolated from coastal seawater in Qingdao.</title>
        <authorList>
            <person name="Zhang P."/>
        </authorList>
    </citation>
    <scope>NUCLEOTIDE SEQUENCE</scope>
    <source>
        <strain evidence="7">ZSDZ34</strain>
    </source>
</reference>
<dbReference type="Gene3D" id="3.40.50.1980">
    <property type="entry name" value="Nitrogenase molybdenum iron protein domain"/>
    <property type="match status" value="2"/>
</dbReference>
<dbReference type="NCBIfam" id="NF038402">
    <property type="entry name" value="TroA_like"/>
    <property type="match status" value="1"/>
</dbReference>
<evidence type="ECO:0000256" key="4">
    <source>
        <dbReference type="ARBA" id="ARBA00023157"/>
    </source>
</evidence>
<feature type="site" description="Important for BtuC binding" evidence="5">
    <location>
        <position position="70"/>
    </location>
</feature>
<feature type="signal peptide" evidence="5">
    <location>
        <begin position="1"/>
        <end position="17"/>
    </location>
</feature>
<organism evidence="7 8">
    <name type="scientific">Vibrio gelatinilyticus</name>
    <dbReference type="NCBI Taxonomy" id="2893468"/>
    <lineage>
        <taxon>Bacteria</taxon>
        <taxon>Pseudomonadati</taxon>
        <taxon>Pseudomonadota</taxon>
        <taxon>Gammaproteobacteria</taxon>
        <taxon>Vibrionales</taxon>
        <taxon>Vibrionaceae</taxon>
        <taxon>Vibrio</taxon>
    </lineage>
</organism>
<keyword evidence="2 5" id="KW-0732">Signal</keyword>
<accession>A0A9X1W8F0</accession>
<evidence type="ECO:0000256" key="1">
    <source>
        <dbReference type="ARBA" id="ARBA00022448"/>
    </source>
</evidence>
<keyword evidence="3 5" id="KW-0574">Periplasm</keyword>
<evidence type="ECO:0000256" key="2">
    <source>
        <dbReference type="ARBA" id="ARBA00022729"/>
    </source>
</evidence>
<keyword evidence="4" id="KW-1015">Disulfide bond</keyword>
<feature type="site" description="Important for BtuC binding" evidence="5">
    <location>
        <position position="200"/>
    </location>
</feature>
<comment type="caution">
    <text evidence="5">Lacks conserved residue(s) required for the propagation of feature annotation.</text>
</comment>
<dbReference type="CDD" id="cd01144">
    <property type="entry name" value="BtuF"/>
    <property type="match status" value="1"/>
</dbReference>
<comment type="caution">
    <text evidence="7">The sequence shown here is derived from an EMBL/GenBank/DDBJ whole genome shotgun (WGS) entry which is preliminary data.</text>
</comment>
<dbReference type="GO" id="GO:0042597">
    <property type="term" value="C:periplasmic space"/>
    <property type="evidence" value="ECO:0007669"/>
    <property type="project" value="UniProtKB-SubCell"/>
</dbReference>
<dbReference type="PROSITE" id="PS50983">
    <property type="entry name" value="FE_B12_PBP"/>
    <property type="match status" value="1"/>
</dbReference>
<keyword evidence="1 5" id="KW-0813">Transport</keyword>
<comment type="function">
    <text evidence="5">Part of the ABC transporter complex BtuCDF involved in vitamin B12 import. Binds vitamin B12 and delivers it to the periplasmic surface of BtuC.</text>
</comment>
<dbReference type="GO" id="GO:0015889">
    <property type="term" value="P:cobalamin transport"/>
    <property type="evidence" value="ECO:0007669"/>
    <property type="project" value="UniProtKB-UniRule"/>
</dbReference>
<protein>
    <recommendedName>
        <fullName evidence="5">Vitamin B12-binding protein</fullName>
    </recommendedName>
</protein>
<dbReference type="SUPFAM" id="SSF53807">
    <property type="entry name" value="Helical backbone' metal receptor"/>
    <property type="match status" value="1"/>
</dbReference>
<evidence type="ECO:0000259" key="6">
    <source>
        <dbReference type="PROSITE" id="PS50983"/>
    </source>
</evidence>
<dbReference type="HAMAP" id="MF_01000">
    <property type="entry name" value="BtuF"/>
    <property type="match status" value="1"/>
</dbReference>
<evidence type="ECO:0000256" key="5">
    <source>
        <dbReference type="HAMAP-Rule" id="MF_01000"/>
    </source>
</evidence>
<feature type="domain" description="Fe/B12 periplasmic-binding" evidence="6">
    <location>
        <begin position="21"/>
        <end position="271"/>
    </location>
</feature>
<dbReference type="GO" id="GO:0071281">
    <property type="term" value="P:cellular response to iron ion"/>
    <property type="evidence" value="ECO:0007669"/>
    <property type="project" value="TreeGrafter"/>
</dbReference>
<dbReference type="InterPro" id="IPR054828">
    <property type="entry name" value="Vit_B12_bind_prot"/>
</dbReference>
<dbReference type="PANTHER" id="PTHR30535:SF34">
    <property type="entry name" value="MOLYBDATE-BINDING PROTEIN MOLA"/>
    <property type="match status" value="1"/>
</dbReference>
<dbReference type="NCBIfam" id="NF002894">
    <property type="entry name" value="PRK03379.1"/>
    <property type="match status" value="1"/>
</dbReference>
<dbReference type="InterPro" id="IPR023544">
    <property type="entry name" value="ABC_transptr_vit_B12-bd"/>
</dbReference>
<comment type="subunit">
    <text evidence="5">The complex is composed of two ATP-binding proteins (BtuD), two transmembrane proteins (BtuC) and a solute-binding protein (BtuF).</text>
</comment>
<dbReference type="AlphaFoldDB" id="A0A9X1W8F0"/>
<dbReference type="Pfam" id="PF01497">
    <property type="entry name" value="Peripla_BP_2"/>
    <property type="match status" value="1"/>
</dbReference>
<dbReference type="InterPro" id="IPR050902">
    <property type="entry name" value="ABC_Transporter_SBP"/>
</dbReference>
<comment type="similarity">
    <text evidence="5">Belongs to the BtuF family.</text>
</comment>
<name>A0A9X1W8F0_9VIBR</name>
<proteinExistence type="inferred from homology"/>
<dbReference type="InterPro" id="IPR002491">
    <property type="entry name" value="ABC_transptr_periplasmic_BD"/>
</dbReference>
<comment type="subcellular location">
    <subcellularLocation>
        <location evidence="5">Periplasm</location>
    </subcellularLocation>
</comment>